<sequence>MAGFISLADAKAQMRVRHAGEDALIQRLINAASRAAERHSGYVAGERQHTFQFDCFDRELELRLRPVKLDTIEIRYLDQNGQDQAFADFRAIEKHGTTRLLPAIGACWPPTIRAAGAIRVSATVGFEVNDAEGAINAPEHVLHAVRVCVAKWFNDREEGPLPPAFEQLLEDERLRRV</sequence>
<dbReference type="Proteomes" id="UP001216253">
    <property type="component" value="Unassembled WGS sequence"/>
</dbReference>
<name>A0ABT5WPA7_9SPHN</name>
<organism evidence="1 2">
    <name type="scientific">Novosphingobium album</name>
    <name type="common">ex Liu et al. 2023</name>
    <dbReference type="NCBI Taxonomy" id="3031130"/>
    <lineage>
        <taxon>Bacteria</taxon>
        <taxon>Pseudomonadati</taxon>
        <taxon>Pseudomonadota</taxon>
        <taxon>Alphaproteobacteria</taxon>
        <taxon>Sphingomonadales</taxon>
        <taxon>Sphingomonadaceae</taxon>
        <taxon>Novosphingobium</taxon>
    </lineage>
</organism>
<protein>
    <submittedName>
        <fullName evidence="1">Phage head-tail connector protein</fullName>
    </submittedName>
</protein>
<dbReference type="EMBL" id="JARESE010000026">
    <property type="protein sequence ID" value="MDE8651877.1"/>
    <property type="molecule type" value="Genomic_DNA"/>
</dbReference>
<dbReference type="CDD" id="cd08054">
    <property type="entry name" value="gp6"/>
    <property type="match status" value="1"/>
</dbReference>
<dbReference type="InterPro" id="IPR011738">
    <property type="entry name" value="Phage_CHP"/>
</dbReference>
<proteinExistence type="predicted"/>
<reference evidence="1 2" key="1">
    <citation type="submission" date="2023-03" db="EMBL/GenBank/DDBJ databases">
        <title>NovoSphingobium album sp. nov. isolated from polycyclic aromatic hydrocarbons- and heavy-metal polluted soil.</title>
        <authorList>
            <person name="Liu Z."/>
            <person name="Wang K."/>
        </authorList>
    </citation>
    <scope>NUCLEOTIDE SEQUENCE [LARGE SCALE GENOMIC DNA]</scope>
    <source>
        <strain evidence="1 2">H3SJ31-1</strain>
    </source>
</reference>
<comment type="caution">
    <text evidence="1">The sequence shown here is derived from an EMBL/GenBank/DDBJ whole genome shotgun (WGS) entry which is preliminary data.</text>
</comment>
<dbReference type="Pfam" id="PF05135">
    <property type="entry name" value="Phage_connect_1"/>
    <property type="match status" value="1"/>
</dbReference>
<dbReference type="InterPro" id="IPR021146">
    <property type="entry name" value="Phage_gp6-like_head-tail"/>
</dbReference>
<evidence type="ECO:0000313" key="1">
    <source>
        <dbReference type="EMBL" id="MDE8651877.1"/>
    </source>
</evidence>
<evidence type="ECO:0000313" key="2">
    <source>
        <dbReference type="Proteomes" id="UP001216253"/>
    </source>
</evidence>
<dbReference type="Gene3D" id="1.10.3230.30">
    <property type="entry name" value="Phage gp6-like head-tail connector protein"/>
    <property type="match status" value="1"/>
</dbReference>
<keyword evidence="2" id="KW-1185">Reference proteome</keyword>
<gene>
    <name evidence="1" type="ORF">PYV00_09105</name>
</gene>
<dbReference type="RefSeq" id="WP_275227957.1">
    <property type="nucleotide sequence ID" value="NZ_JARESE010000026.1"/>
</dbReference>
<accession>A0ABT5WPA7</accession>
<dbReference type="NCBIfam" id="TIGR02215">
    <property type="entry name" value="phage_chp_gp8"/>
    <property type="match status" value="1"/>
</dbReference>